<dbReference type="Pfam" id="PF20737">
    <property type="entry name" value="Glyco_hydro127C"/>
    <property type="match status" value="1"/>
</dbReference>
<dbReference type="GO" id="GO:0016787">
    <property type="term" value="F:hydrolase activity"/>
    <property type="evidence" value="ECO:0007669"/>
    <property type="project" value="UniProtKB-KW"/>
</dbReference>
<organism evidence="4 5">
    <name type="scientific">Phototrophicus methaneseepsis</name>
    <dbReference type="NCBI Taxonomy" id="2710758"/>
    <lineage>
        <taxon>Bacteria</taxon>
        <taxon>Bacillati</taxon>
        <taxon>Chloroflexota</taxon>
        <taxon>Candidatus Thermofontia</taxon>
        <taxon>Phototrophicales</taxon>
        <taxon>Phototrophicaceae</taxon>
        <taxon>Phototrophicus</taxon>
    </lineage>
</organism>
<protein>
    <submittedName>
        <fullName evidence="4">Glycoside hydrolase family 127 protein</fullName>
    </submittedName>
</protein>
<evidence type="ECO:0000259" key="3">
    <source>
        <dbReference type="Pfam" id="PF20737"/>
    </source>
</evidence>
<evidence type="ECO:0000259" key="1">
    <source>
        <dbReference type="Pfam" id="PF07944"/>
    </source>
</evidence>
<name>A0A7S8EB71_9CHLR</name>
<sequence length="632" mass="70461">MSDIKLDYQIQPIEFTKVQIQDKFWSNRIQTSCNVTIPSNFGKSETTGRINNFAKAGGLMEGAYEGLWHNDSDVFKIIEGAAYALQYEYNPELDTYLDDLIAKIAAAQEADGYLYTPRTIDPDHVPENAGPERWSKLYVSHELYNVGHMYEAAVAHFQATGKKSLLNIAIKNADFILSVFGTEGLRDVPGHQEIEIALVRLARVTDNKKYLDLAKFFLDERGKANGRSLGGEYTQDHLPVVEQQEAVGHAVRALYMYTAMTDVAALTGDAAYYDAVMALWENVVYKKIAITGGTGALHEGEAFGANYELPNLTSYNETCAAIANIFWNHRLFLLTGESKYIDVLERTLYNGFLSGVSLSGTEFFYVNPLASDGEYHFNADHSITRQAWFSCSCCPTNVVRLFPSLSGYIYAVKDPALYVNLYTSNSADVEVNGAPVHVTQETNYPWDGNIKLTIETQSETAFDLLLRIPGWATGQPIPSTLYRYQDTQAVDNVTIKINGEVVKPEVSEGYAVIKREWSGVTTIEISLPMMIRRVVADDNVSDLKGKVALERGPIVYALEEVDNAQDVFDMTLADNIALEVEERPDLFDGVQVIKGTLDADSQEGFVAIPYYAWGHRGVGKMTVWLNHDMDVR</sequence>
<reference evidence="4 5" key="1">
    <citation type="submission" date="2020-02" db="EMBL/GenBank/DDBJ databases">
        <authorList>
            <person name="Zheng R.K."/>
            <person name="Sun C.M."/>
        </authorList>
    </citation>
    <scope>NUCLEOTIDE SEQUENCE [LARGE SCALE GENOMIC DNA]</scope>
    <source>
        <strain evidence="5">rifampicinis</strain>
    </source>
</reference>
<dbReference type="InterPro" id="IPR008928">
    <property type="entry name" value="6-hairpin_glycosidase_sf"/>
</dbReference>
<dbReference type="PANTHER" id="PTHR43465:SF2">
    <property type="entry name" value="DUF1680 DOMAIN PROTEIN (AFU_ORTHOLOGUE AFUA_1G08910)"/>
    <property type="match status" value="1"/>
</dbReference>
<feature type="domain" description="Non-reducing end beta-L-arabinofuranosidase-like GH127 C-terminal" evidence="3">
    <location>
        <begin position="531"/>
        <end position="626"/>
    </location>
</feature>
<proteinExistence type="predicted"/>
<dbReference type="InterPro" id="IPR049049">
    <property type="entry name" value="Beta-AFase-like_GH127_C"/>
</dbReference>
<keyword evidence="5" id="KW-1185">Reference proteome</keyword>
<dbReference type="SUPFAM" id="SSF48208">
    <property type="entry name" value="Six-hairpin glycosidases"/>
    <property type="match status" value="1"/>
</dbReference>
<dbReference type="Pfam" id="PF20736">
    <property type="entry name" value="Glyco_hydro127M"/>
    <property type="match status" value="1"/>
</dbReference>
<dbReference type="Proteomes" id="UP000594468">
    <property type="component" value="Chromosome"/>
</dbReference>
<dbReference type="EMBL" id="CP062983">
    <property type="protein sequence ID" value="QPC83741.1"/>
    <property type="molecule type" value="Genomic_DNA"/>
</dbReference>
<evidence type="ECO:0000313" key="4">
    <source>
        <dbReference type="EMBL" id="QPC83741.1"/>
    </source>
</evidence>
<evidence type="ECO:0000313" key="5">
    <source>
        <dbReference type="Proteomes" id="UP000594468"/>
    </source>
</evidence>
<dbReference type="RefSeq" id="WP_195171805.1">
    <property type="nucleotide sequence ID" value="NZ_CP062983.1"/>
</dbReference>
<dbReference type="InterPro" id="IPR012878">
    <property type="entry name" value="Beta-AFase-like_GH127_cat"/>
</dbReference>
<feature type="domain" description="Non-reducing end beta-L-arabinofuranosidase-like GH127 middle" evidence="2">
    <location>
        <begin position="417"/>
        <end position="529"/>
    </location>
</feature>
<dbReference type="GO" id="GO:0005975">
    <property type="term" value="P:carbohydrate metabolic process"/>
    <property type="evidence" value="ECO:0007669"/>
    <property type="project" value="InterPro"/>
</dbReference>
<dbReference type="InterPro" id="IPR049174">
    <property type="entry name" value="Beta-AFase-like"/>
</dbReference>
<gene>
    <name evidence="4" type="ORF">G4Y79_05010</name>
</gene>
<dbReference type="InterPro" id="IPR049046">
    <property type="entry name" value="Beta-AFase-like_GH127_middle"/>
</dbReference>
<dbReference type="Pfam" id="PF07944">
    <property type="entry name" value="Beta-AFase-like_GH127_cat"/>
    <property type="match status" value="1"/>
</dbReference>
<dbReference type="KEGG" id="pmet:G4Y79_05010"/>
<keyword evidence="4" id="KW-0378">Hydrolase</keyword>
<evidence type="ECO:0000259" key="2">
    <source>
        <dbReference type="Pfam" id="PF20736"/>
    </source>
</evidence>
<dbReference type="AlphaFoldDB" id="A0A7S8EB71"/>
<dbReference type="PANTHER" id="PTHR43465">
    <property type="entry name" value="DUF1680 DOMAIN PROTEIN (AFU_ORTHOLOGUE AFUA_1G08910)"/>
    <property type="match status" value="1"/>
</dbReference>
<accession>A0A7S8EB71</accession>
<feature type="domain" description="Non-reducing end beta-L-arabinofuranosidase-like GH127 catalytic" evidence="1">
    <location>
        <begin position="18"/>
        <end position="406"/>
    </location>
</feature>